<comment type="caution">
    <text evidence="9">The sequence shown here is derived from an EMBL/GenBank/DDBJ whole genome shotgun (WGS) entry which is preliminary data.</text>
</comment>
<feature type="transmembrane region" description="Helical" evidence="7">
    <location>
        <begin position="249"/>
        <end position="270"/>
    </location>
</feature>
<evidence type="ECO:0000256" key="2">
    <source>
        <dbReference type="ARBA" id="ARBA00010992"/>
    </source>
</evidence>
<reference evidence="10" key="1">
    <citation type="submission" date="2017-05" db="EMBL/GenBank/DDBJ databases">
        <title>Improved OligoMM genomes.</title>
        <authorList>
            <person name="Garzetti D."/>
        </authorList>
    </citation>
    <scope>NUCLEOTIDE SEQUENCE [LARGE SCALE GENOMIC DNA]</scope>
    <source>
        <strain evidence="10">YL45</strain>
    </source>
</reference>
<keyword evidence="3" id="KW-0813">Transport</keyword>
<feature type="transmembrane region" description="Helical" evidence="7">
    <location>
        <begin position="277"/>
        <end position="295"/>
    </location>
</feature>
<evidence type="ECO:0000256" key="7">
    <source>
        <dbReference type="SAM" id="Phobius"/>
    </source>
</evidence>
<keyword evidence="5 7" id="KW-1133">Transmembrane helix</keyword>
<feature type="transmembrane region" description="Helical" evidence="7">
    <location>
        <begin position="366"/>
        <end position="388"/>
    </location>
</feature>
<dbReference type="InterPro" id="IPR036259">
    <property type="entry name" value="MFS_trans_sf"/>
</dbReference>
<dbReference type="EMBL" id="NHMP01000002">
    <property type="protein sequence ID" value="OXE50164.1"/>
    <property type="molecule type" value="Genomic_DNA"/>
</dbReference>
<dbReference type="Pfam" id="PF07690">
    <property type="entry name" value="MFS_1"/>
    <property type="match status" value="1"/>
</dbReference>
<gene>
    <name evidence="9" type="ORF">ADH67_03945</name>
</gene>
<dbReference type="GO" id="GO:0016020">
    <property type="term" value="C:membrane"/>
    <property type="evidence" value="ECO:0007669"/>
    <property type="project" value="UniProtKB-SubCell"/>
</dbReference>
<protein>
    <submittedName>
        <fullName evidence="9">MFS transporter</fullName>
    </submittedName>
</protein>
<dbReference type="PROSITE" id="PS50850">
    <property type="entry name" value="MFS"/>
    <property type="match status" value="1"/>
</dbReference>
<keyword evidence="6 7" id="KW-0472">Membrane</keyword>
<dbReference type="RefSeq" id="WP_066594689.1">
    <property type="nucleotide sequence ID" value="NZ_CAJTBZ010000016.1"/>
</dbReference>
<keyword evidence="4 7" id="KW-0812">Transmembrane</keyword>
<evidence type="ECO:0000256" key="1">
    <source>
        <dbReference type="ARBA" id="ARBA00004141"/>
    </source>
</evidence>
<comment type="similarity">
    <text evidence="2">Belongs to the major facilitator superfamily. Sugar transporter (TC 2.A.1.1) family.</text>
</comment>
<keyword evidence="10" id="KW-1185">Reference proteome</keyword>
<dbReference type="SUPFAM" id="SSF103473">
    <property type="entry name" value="MFS general substrate transporter"/>
    <property type="match status" value="1"/>
</dbReference>
<feature type="transmembrane region" description="Helical" evidence="7">
    <location>
        <begin position="301"/>
        <end position="317"/>
    </location>
</feature>
<evidence type="ECO:0000256" key="3">
    <source>
        <dbReference type="ARBA" id="ARBA00022448"/>
    </source>
</evidence>
<organism evidence="9 10">
    <name type="scientific">Turicimonas muris</name>
    <dbReference type="NCBI Taxonomy" id="1796652"/>
    <lineage>
        <taxon>Bacteria</taxon>
        <taxon>Pseudomonadati</taxon>
        <taxon>Pseudomonadota</taxon>
        <taxon>Betaproteobacteria</taxon>
        <taxon>Burkholderiales</taxon>
        <taxon>Sutterellaceae</taxon>
        <taxon>Turicimonas</taxon>
    </lineage>
</organism>
<dbReference type="GeneID" id="78362430"/>
<feature type="transmembrane region" description="Helical" evidence="7">
    <location>
        <begin position="73"/>
        <end position="91"/>
    </location>
</feature>
<name>A0A227KPG8_9BURK</name>
<dbReference type="Proteomes" id="UP000214610">
    <property type="component" value="Unassembled WGS sequence"/>
</dbReference>
<evidence type="ECO:0000259" key="8">
    <source>
        <dbReference type="PROSITE" id="PS50850"/>
    </source>
</evidence>
<feature type="transmembrane region" description="Helical" evidence="7">
    <location>
        <begin position="338"/>
        <end position="360"/>
    </location>
</feature>
<accession>A0A227KPG8</accession>
<evidence type="ECO:0000256" key="6">
    <source>
        <dbReference type="ARBA" id="ARBA00023136"/>
    </source>
</evidence>
<sequence length="397" mass="43854">MRNQYLLCLGASGTPFLDAFFTVSGGFLLLSLAPQFNLSTWSAGAYGTSYLFGVMAGSFLVSAVSKKLKTENIYFLSPLAIFILLLSQVLFDSFFYLLAARFLFGFFIGSDYPISQVFFSSQCHTSFKAKGLTLLMSSWYWGAIFAILVFWFASLFSVSSEILLAAPALIPLVVLLTRLPYFSSTSKTSQKSSKNVSSSPISKSWSKESLLNLGFLCAFWTCQCIPVTVILLFGPSIMEALGFSGSGSFFQLSVTYIFFFIGSSCSYLIIDKCTRKFLALITFALMTLCLIPLLWADSLSLLIIVFAFIGYAASYGLQTTLDYVYPNEIFEVKIREQAIGVLTCVTRFVSGLSAFFFPYFLSKFSITSIILAAVFILTIGFFSTYLFAPVDACSKND</sequence>
<dbReference type="PANTHER" id="PTHR23511">
    <property type="entry name" value="SYNAPTIC VESICLE GLYCOPROTEIN 2"/>
    <property type="match status" value="1"/>
</dbReference>
<dbReference type="Gene3D" id="1.20.1250.20">
    <property type="entry name" value="MFS general substrate transporter like domains"/>
    <property type="match status" value="2"/>
</dbReference>
<proteinExistence type="inferred from homology"/>
<feature type="domain" description="Major facilitator superfamily (MFS) profile" evidence="8">
    <location>
        <begin position="1"/>
        <end position="392"/>
    </location>
</feature>
<feature type="transmembrane region" description="Helical" evidence="7">
    <location>
        <begin position="41"/>
        <end position="61"/>
    </location>
</feature>
<evidence type="ECO:0000313" key="10">
    <source>
        <dbReference type="Proteomes" id="UP000214610"/>
    </source>
</evidence>
<evidence type="ECO:0000313" key="9">
    <source>
        <dbReference type="EMBL" id="OXE50164.1"/>
    </source>
</evidence>
<dbReference type="AlphaFoldDB" id="A0A227KPG8"/>
<feature type="transmembrane region" description="Helical" evidence="7">
    <location>
        <begin position="97"/>
        <end position="119"/>
    </location>
</feature>
<dbReference type="InterPro" id="IPR011701">
    <property type="entry name" value="MFS"/>
</dbReference>
<feature type="transmembrane region" description="Helical" evidence="7">
    <location>
        <begin position="162"/>
        <end position="181"/>
    </location>
</feature>
<comment type="subcellular location">
    <subcellularLocation>
        <location evidence="1">Membrane</location>
        <topology evidence="1">Multi-pass membrane protein</topology>
    </subcellularLocation>
</comment>
<feature type="transmembrane region" description="Helical" evidence="7">
    <location>
        <begin position="131"/>
        <end position="156"/>
    </location>
</feature>
<evidence type="ECO:0000256" key="4">
    <source>
        <dbReference type="ARBA" id="ARBA00022692"/>
    </source>
</evidence>
<dbReference type="PANTHER" id="PTHR23511:SF34">
    <property type="entry name" value="SYNAPTIC VESICLE GLYCOPROTEIN 2"/>
    <property type="match status" value="1"/>
</dbReference>
<feature type="transmembrane region" description="Helical" evidence="7">
    <location>
        <begin position="210"/>
        <end position="237"/>
    </location>
</feature>
<dbReference type="InterPro" id="IPR020846">
    <property type="entry name" value="MFS_dom"/>
</dbReference>
<evidence type="ECO:0000256" key="5">
    <source>
        <dbReference type="ARBA" id="ARBA00022989"/>
    </source>
</evidence>
<dbReference type="GO" id="GO:0022857">
    <property type="term" value="F:transmembrane transporter activity"/>
    <property type="evidence" value="ECO:0007669"/>
    <property type="project" value="InterPro"/>
</dbReference>